<dbReference type="GO" id="GO:0016477">
    <property type="term" value="P:cell migration"/>
    <property type="evidence" value="ECO:0007669"/>
    <property type="project" value="TreeGrafter"/>
</dbReference>
<dbReference type="GO" id="GO:0045296">
    <property type="term" value="F:cadherin binding"/>
    <property type="evidence" value="ECO:0007669"/>
    <property type="project" value="TreeGrafter"/>
</dbReference>
<keyword evidence="6" id="KW-1133">Transmembrane helix</keyword>
<proteinExistence type="predicted"/>
<sequence length="974" mass="108297">MSGMRRRKTRIIEIDVCSHFHPRSRCAMIHSHVLFFLPVGASIILISDFDVEYSQTYNFDVKASNPDGLKVETQEYTVVVNDGTLCFVIVEIPSDGTEKKKQGDLKQDEAFLQLNATSSDGCDEDEFIFVSNSQMYRGFEDTNFVDVTTFDLSPEGNLSPVVVTVDTGEYQLKVVAVNESDPTDQLSISESLLTIVVVDDQNSAPYFDEEYSRNIRLPKEEDEFLFQLRALDPDDKSSGNNQLIFEELSESNSRTETTYFTVEADGKVIAFSNLFTNDIVDLTVQVTDSGIPPLSDNTTIQIKLTMDAAPILETLCGEVVFIMENVTRGTPVCNVVSKGEEDVSFSLTSGNEAFVIDENGAIKTNDTLDYEETQDYQVVVNAEGLDTKLNSTTQILVKITDINEHPPVLSENYFFILLEDSGDLSCESDFGFIIATDEDGSEENSFTSYSLEGDKRFVIDETEGVISKTECIDVDEPSENSSVILILRAENSKADPMLDDTAVVNITIKDINDKSPVLILEGPQDIVREEFIPEEELFVFSYSDNDTSASNRDSVYHFEPSEKDAQDYFEFDEKEGKISTTTTPPPPGTDIAILVTIMNTAEPMLSSSMTVFYSNREGSYFPEELLTQSVNVEENDVGTVETDIPGPVGSLSTTQYSVFYTDGTCAEDIKVEYKSDTFLKLSTTALDFEVPDNRVFNITIAFASDEDNCAAVKRKKRQANVFATTDSSLVTINLVNVNDEPPSFTDFPLGTGSRNFYQAIHVSRVVGETVYDLSQEGGKVEDLDGMPTTLTYAETGMNNLVNVLSDGSVVLEKFLSNDDADGVTHDVEVEVVDSEQGGSDAATLRLRVMADADIFMLWFKWLNDSQDQDLLQCVEECFPVDIHVFSERVVKSEGQNSALWLYAVNGQDNEDFMTRQEFVQTWDENKCSETCKTGGLFKESVGWTSIQIAVFTLAVLIFVGAVIFILILFYSYSM</sequence>
<dbReference type="GO" id="GO:0016342">
    <property type="term" value="C:catenin complex"/>
    <property type="evidence" value="ECO:0007669"/>
    <property type="project" value="TreeGrafter"/>
</dbReference>
<dbReference type="GO" id="GO:0005509">
    <property type="term" value="F:calcium ion binding"/>
    <property type="evidence" value="ECO:0007669"/>
    <property type="project" value="UniProtKB-UniRule"/>
</dbReference>
<feature type="domain" description="Cadherin" evidence="7">
    <location>
        <begin position="433"/>
        <end position="518"/>
    </location>
</feature>
<dbReference type="PRINTS" id="PR00205">
    <property type="entry name" value="CADHERIN"/>
</dbReference>
<evidence type="ECO:0000313" key="8">
    <source>
        <dbReference type="EMBL" id="KAJ8022969.1"/>
    </source>
</evidence>
<keyword evidence="6" id="KW-0812">Transmembrane</keyword>
<name>A0A9Q1BF65_HOLLE</name>
<keyword evidence="2" id="KW-0677">Repeat</keyword>
<evidence type="ECO:0000313" key="9">
    <source>
        <dbReference type="Proteomes" id="UP001152320"/>
    </source>
</evidence>
<dbReference type="EMBL" id="JAIZAY010000020">
    <property type="protein sequence ID" value="KAJ8022969.1"/>
    <property type="molecule type" value="Genomic_DNA"/>
</dbReference>
<feature type="domain" description="Cadherin" evidence="7">
    <location>
        <begin position="123"/>
        <end position="207"/>
    </location>
</feature>
<keyword evidence="4 6" id="KW-0472">Membrane</keyword>
<gene>
    <name evidence="8" type="ORF">HOLleu_38019</name>
</gene>
<comment type="subcellular location">
    <subcellularLocation>
        <location evidence="1">Membrane</location>
    </subcellularLocation>
</comment>
<dbReference type="InterPro" id="IPR039808">
    <property type="entry name" value="Cadherin"/>
</dbReference>
<accession>A0A9Q1BF65</accession>
<dbReference type="OrthoDB" id="6252479at2759"/>
<dbReference type="PROSITE" id="PS50268">
    <property type="entry name" value="CADHERIN_2"/>
    <property type="match status" value="5"/>
</dbReference>
<dbReference type="InterPro" id="IPR015919">
    <property type="entry name" value="Cadherin-like_sf"/>
</dbReference>
<evidence type="ECO:0000256" key="1">
    <source>
        <dbReference type="ARBA" id="ARBA00004370"/>
    </source>
</evidence>
<dbReference type="Pfam" id="PF00028">
    <property type="entry name" value="Cadherin"/>
    <property type="match status" value="1"/>
</dbReference>
<evidence type="ECO:0000256" key="6">
    <source>
        <dbReference type="SAM" id="Phobius"/>
    </source>
</evidence>
<dbReference type="CDD" id="cd11304">
    <property type="entry name" value="Cadherin_repeat"/>
    <property type="match status" value="3"/>
</dbReference>
<dbReference type="SMART" id="SM00112">
    <property type="entry name" value="CA"/>
    <property type="match status" value="3"/>
</dbReference>
<feature type="domain" description="Cadherin" evidence="7">
    <location>
        <begin position="343"/>
        <end position="409"/>
    </location>
</feature>
<keyword evidence="9" id="KW-1185">Reference proteome</keyword>
<evidence type="ECO:0000256" key="2">
    <source>
        <dbReference type="ARBA" id="ARBA00022737"/>
    </source>
</evidence>
<evidence type="ECO:0000256" key="4">
    <source>
        <dbReference type="ARBA" id="ARBA00023136"/>
    </source>
</evidence>
<feature type="domain" description="Cadherin" evidence="7">
    <location>
        <begin position="637"/>
        <end position="744"/>
    </location>
</feature>
<dbReference type="PANTHER" id="PTHR24027">
    <property type="entry name" value="CADHERIN-23"/>
    <property type="match status" value="1"/>
</dbReference>
<feature type="domain" description="Cadherin" evidence="7">
    <location>
        <begin position="225"/>
        <end position="312"/>
    </location>
</feature>
<dbReference type="GO" id="GO:0008013">
    <property type="term" value="F:beta-catenin binding"/>
    <property type="evidence" value="ECO:0007669"/>
    <property type="project" value="TreeGrafter"/>
</dbReference>
<dbReference type="PANTHER" id="PTHR24027:SF438">
    <property type="entry name" value="CADHERIN 23"/>
    <property type="match status" value="1"/>
</dbReference>
<evidence type="ECO:0000259" key="7">
    <source>
        <dbReference type="PROSITE" id="PS50268"/>
    </source>
</evidence>
<dbReference type="SUPFAM" id="SSF49313">
    <property type="entry name" value="Cadherin-like"/>
    <property type="match status" value="4"/>
</dbReference>
<dbReference type="InterPro" id="IPR002126">
    <property type="entry name" value="Cadherin-like_dom"/>
</dbReference>
<evidence type="ECO:0000256" key="3">
    <source>
        <dbReference type="ARBA" id="ARBA00022837"/>
    </source>
</evidence>
<keyword evidence="3 5" id="KW-0106">Calcium</keyword>
<evidence type="ECO:0000256" key="5">
    <source>
        <dbReference type="PROSITE-ProRule" id="PRU00043"/>
    </source>
</evidence>
<protein>
    <submittedName>
        <fullName evidence="8">Cadherin EGF LAG seven-pass G-type receptor 3</fullName>
    </submittedName>
</protein>
<dbReference type="Gene3D" id="2.60.40.60">
    <property type="entry name" value="Cadherins"/>
    <property type="match status" value="4"/>
</dbReference>
<reference evidence="8" key="1">
    <citation type="submission" date="2021-10" db="EMBL/GenBank/DDBJ databases">
        <title>Tropical sea cucumber genome reveals ecological adaptation and Cuvierian tubules defense mechanism.</title>
        <authorList>
            <person name="Chen T."/>
        </authorList>
    </citation>
    <scope>NUCLEOTIDE SEQUENCE</scope>
    <source>
        <strain evidence="8">Nanhai2018</strain>
        <tissue evidence="8">Muscle</tissue>
    </source>
</reference>
<feature type="transmembrane region" description="Helical" evidence="6">
    <location>
        <begin position="948"/>
        <end position="970"/>
    </location>
</feature>
<keyword evidence="8" id="KW-0675">Receptor</keyword>
<dbReference type="AlphaFoldDB" id="A0A9Q1BF65"/>
<organism evidence="8 9">
    <name type="scientific">Holothuria leucospilota</name>
    <name type="common">Black long sea cucumber</name>
    <name type="synonym">Mertensiothuria leucospilota</name>
    <dbReference type="NCBI Taxonomy" id="206669"/>
    <lineage>
        <taxon>Eukaryota</taxon>
        <taxon>Metazoa</taxon>
        <taxon>Echinodermata</taxon>
        <taxon>Eleutherozoa</taxon>
        <taxon>Echinozoa</taxon>
        <taxon>Holothuroidea</taxon>
        <taxon>Aspidochirotacea</taxon>
        <taxon>Aspidochirotida</taxon>
        <taxon>Holothuriidae</taxon>
        <taxon>Holothuria</taxon>
    </lineage>
</organism>
<dbReference type="Proteomes" id="UP001152320">
    <property type="component" value="Chromosome 20"/>
</dbReference>
<comment type="caution">
    <text evidence="8">The sequence shown here is derived from an EMBL/GenBank/DDBJ whole genome shotgun (WGS) entry which is preliminary data.</text>
</comment>
<dbReference type="GO" id="GO:0007156">
    <property type="term" value="P:homophilic cell adhesion via plasma membrane adhesion molecules"/>
    <property type="evidence" value="ECO:0007669"/>
    <property type="project" value="InterPro"/>
</dbReference>